<dbReference type="InterPro" id="IPR008978">
    <property type="entry name" value="HSP20-like_chaperone"/>
</dbReference>
<dbReference type="Gene3D" id="2.60.40.790">
    <property type="match status" value="1"/>
</dbReference>
<evidence type="ECO:0000313" key="6">
    <source>
        <dbReference type="Proteomes" id="UP000029981"/>
    </source>
</evidence>
<dbReference type="Pfam" id="PF00011">
    <property type="entry name" value="HSP20"/>
    <property type="match status" value="1"/>
</dbReference>
<reference evidence="5 6" key="3">
    <citation type="journal article" date="2010" name="BMC Genomics">
        <title>Transcriptome sequencing and comparative analysis of cucumber flowers with different sex types.</title>
        <authorList>
            <person name="Guo S."/>
            <person name="Zheng Y."/>
            <person name="Joung J.G."/>
            <person name="Liu S."/>
            <person name="Zhang Z."/>
            <person name="Crasta O.R."/>
            <person name="Sobral B.W."/>
            <person name="Xu Y."/>
            <person name="Huang S."/>
            <person name="Fei Z."/>
        </authorList>
    </citation>
    <scope>NUCLEOTIDE SEQUENCE [LARGE SCALE GENOMIC DNA]</scope>
    <source>
        <strain evidence="6">cv. 9930</strain>
    </source>
</reference>
<keyword evidence="1" id="KW-0346">Stress response</keyword>
<dbReference type="EMBL" id="CM002924">
    <property type="protein sequence ID" value="KGN58818.1"/>
    <property type="molecule type" value="Genomic_DNA"/>
</dbReference>
<dbReference type="SUPFAM" id="SSF49764">
    <property type="entry name" value="HSP20-like chaperones"/>
    <property type="match status" value="1"/>
</dbReference>
<dbReference type="GO" id="GO:0009651">
    <property type="term" value="P:response to salt stress"/>
    <property type="evidence" value="ECO:0000318"/>
    <property type="project" value="GO_Central"/>
</dbReference>
<dbReference type="PROSITE" id="PS01031">
    <property type="entry name" value="SHSP"/>
    <property type="match status" value="1"/>
</dbReference>
<dbReference type="InterPro" id="IPR031107">
    <property type="entry name" value="Small_HSP"/>
</dbReference>
<dbReference type="GO" id="GO:0051259">
    <property type="term" value="P:protein complex oligomerization"/>
    <property type="evidence" value="ECO:0000318"/>
    <property type="project" value="GO_Central"/>
</dbReference>
<reference evidence="5 6" key="1">
    <citation type="journal article" date="2009" name="Nat. Genet.">
        <title>The genome of the cucumber, Cucumis sativus L.</title>
        <authorList>
            <person name="Huang S."/>
            <person name="Li R."/>
            <person name="Zhang Z."/>
            <person name="Li L."/>
            <person name="Gu X."/>
            <person name="Fan W."/>
            <person name="Lucas W.J."/>
            <person name="Wang X."/>
            <person name="Xie B."/>
            <person name="Ni P."/>
            <person name="Ren Y."/>
            <person name="Zhu H."/>
            <person name="Li J."/>
            <person name="Lin K."/>
            <person name="Jin W."/>
            <person name="Fei Z."/>
            <person name="Li G."/>
            <person name="Staub J."/>
            <person name="Kilian A."/>
            <person name="van der Vossen E.A."/>
            <person name="Wu Y."/>
            <person name="Guo J."/>
            <person name="He J."/>
            <person name="Jia Z."/>
            <person name="Ren Y."/>
            <person name="Tian G."/>
            <person name="Lu Y."/>
            <person name="Ruan J."/>
            <person name="Qian W."/>
            <person name="Wang M."/>
            <person name="Huang Q."/>
            <person name="Li B."/>
            <person name="Xuan Z."/>
            <person name="Cao J."/>
            <person name="Asan"/>
            <person name="Wu Z."/>
            <person name="Zhang J."/>
            <person name="Cai Q."/>
            <person name="Bai Y."/>
            <person name="Zhao B."/>
            <person name="Han Y."/>
            <person name="Li Y."/>
            <person name="Li X."/>
            <person name="Wang S."/>
            <person name="Shi Q."/>
            <person name="Liu S."/>
            <person name="Cho W.K."/>
            <person name="Kim J.Y."/>
            <person name="Xu Y."/>
            <person name="Heller-Uszynska K."/>
            <person name="Miao H."/>
            <person name="Cheng Z."/>
            <person name="Zhang S."/>
            <person name="Wu J."/>
            <person name="Yang Y."/>
            <person name="Kang H."/>
            <person name="Li M."/>
            <person name="Liang H."/>
            <person name="Ren X."/>
            <person name="Shi Z."/>
            <person name="Wen M."/>
            <person name="Jian M."/>
            <person name="Yang H."/>
            <person name="Zhang G."/>
            <person name="Yang Z."/>
            <person name="Chen R."/>
            <person name="Liu S."/>
            <person name="Li J."/>
            <person name="Ma L."/>
            <person name="Liu H."/>
            <person name="Zhou Y."/>
            <person name="Zhao J."/>
            <person name="Fang X."/>
            <person name="Li G."/>
            <person name="Fang L."/>
            <person name="Li Y."/>
            <person name="Liu D."/>
            <person name="Zheng H."/>
            <person name="Zhang Y."/>
            <person name="Qin N."/>
            <person name="Li Z."/>
            <person name="Yang G."/>
            <person name="Yang S."/>
            <person name="Bolund L."/>
            <person name="Kristiansen K."/>
            <person name="Zheng H."/>
            <person name="Li S."/>
            <person name="Zhang X."/>
            <person name="Yang H."/>
            <person name="Wang J."/>
            <person name="Sun R."/>
            <person name="Zhang B."/>
            <person name="Jiang S."/>
            <person name="Wang J."/>
            <person name="Du Y."/>
            <person name="Li S."/>
        </authorList>
    </citation>
    <scope>NUCLEOTIDE SEQUENCE [LARGE SCALE GENOMIC DNA]</scope>
    <source>
        <strain evidence="6">cv. 9930</strain>
    </source>
</reference>
<dbReference type="InterPro" id="IPR002068">
    <property type="entry name" value="A-crystallin/Hsp20_dom"/>
</dbReference>
<dbReference type="GO" id="GO:0009408">
    <property type="term" value="P:response to heat"/>
    <property type="evidence" value="ECO:0000318"/>
    <property type="project" value="GO_Central"/>
</dbReference>
<dbReference type="KEGG" id="csv:101221835"/>
<organism evidence="5 6">
    <name type="scientific">Cucumis sativus</name>
    <name type="common">Cucumber</name>
    <dbReference type="NCBI Taxonomy" id="3659"/>
    <lineage>
        <taxon>Eukaryota</taxon>
        <taxon>Viridiplantae</taxon>
        <taxon>Streptophyta</taxon>
        <taxon>Embryophyta</taxon>
        <taxon>Tracheophyta</taxon>
        <taxon>Spermatophyta</taxon>
        <taxon>Magnoliopsida</taxon>
        <taxon>eudicotyledons</taxon>
        <taxon>Gunneridae</taxon>
        <taxon>Pentapetalae</taxon>
        <taxon>rosids</taxon>
        <taxon>fabids</taxon>
        <taxon>Cucurbitales</taxon>
        <taxon>Cucurbitaceae</taxon>
        <taxon>Benincaseae</taxon>
        <taxon>Cucumis</taxon>
    </lineage>
</organism>
<dbReference type="Gramene" id="KGN58818">
    <property type="protein sequence ID" value="KGN58818"/>
    <property type="gene ID" value="Csa_3G733230"/>
</dbReference>
<dbReference type="OrthoDB" id="1245404at2759"/>
<gene>
    <name evidence="5" type="ORF">Csa_3G733230</name>
</gene>
<dbReference type="PANTHER" id="PTHR11527">
    <property type="entry name" value="HEAT-SHOCK PROTEIN 20 FAMILY MEMBER"/>
    <property type="match status" value="1"/>
</dbReference>
<dbReference type="STRING" id="3659.A0A0A0LAD4"/>
<dbReference type="Proteomes" id="UP000029981">
    <property type="component" value="Chromosome 3"/>
</dbReference>
<evidence type="ECO:0000259" key="4">
    <source>
        <dbReference type="PROSITE" id="PS01031"/>
    </source>
</evidence>
<dbReference type="GO" id="GO:0006457">
    <property type="term" value="P:protein folding"/>
    <property type="evidence" value="ECO:0000318"/>
    <property type="project" value="GO_Central"/>
</dbReference>
<evidence type="ECO:0000256" key="2">
    <source>
        <dbReference type="PROSITE-ProRule" id="PRU00285"/>
    </source>
</evidence>
<dbReference type="eggNOG" id="KOG0710">
    <property type="taxonomic scope" value="Eukaryota"/>
</dbReference>
<accession>A0A0A0LAD4</accession>
<reference evidence="5 6" key="2">
    <citation type="journal article" date="2009" name="PLoS ONE">
        <title>An integrated genetic and cytogenetic map of the cucumber genome.</title>
        <authorList>
            <person name="Ren Y."/>
            <person name="Zhang Z."/>
            <person name="Liu J."/>
            <person name="Staub J.E."/>
            <person name="Han Y."/>
            <person name="Cheng Z."/>
            <person name="Li X."/>
            <person name="Lu J."/>
            <person name="Miao H."/>
            <person name="Kang H."/>
            <person name="Xie B."/>
            <person name="Gu X."/>
            <person name="Wang X."/>
            <person name="Du Y."/>
            <person name="Jin W."/>
            <person name="Huang S."/>
        </authorList>
    </citation>
    <scope>NUCLEOTIDE SEQUENCE [LARGE SCALE GENOMIC DNA]</scope>
    <source>
        <strain evidence="6">cv. 9930</strain>
    </source>
</reference>
<evidence type="ECO:0000313" key="5">
    <source>
        <dbReference type="EMBL" id="KGN58818.1"/>
    </source>
</evidence>
<reference evidence="5 6" key="4">
    <citation type="journal article" date="2011" name="BMC Genomics">
        <title>RNA-Seq improves annotation of protein-coding genes in the cucumber genome.</title>
        <authorList>
            <person name="Li Z."/>
            <person name="Zhang Z."/>
            <person name="Yan P."/>
            <person name="Huang S."/>
            <person name="Fei Z."/>
            <person name="Lin K."/>
        </authorList>
    </citation>
    <scope>NUCLEOTIDE SEQUENCE [LARGE SCALE GENOMIC DNA]</scope>
    <source>
        <strain evidence="6">cv. 9930</strain>
    </source>
</reference>
<dbReference type="AlphaFoldDB" id="A0A0A0LAD4"/>
<name>A0A0A0LAD4_CUCSA</name>
<dbReference type="GO" id="GO:0051082">
    <property type="term" value="F:unfolded protein binding"/>
    <property type="evidence" value="ECO:0000318"/>
    <property type="project" value="GO_Central"/>
</dbReference>
<feature type="domain" description="SHSP" evidence="4">
    <location>
        <begin position="51"/>
        <end position="166"/>
    </location>
</feature>
<evidence type="ECO:0000256" key="3">
    <source>
        <dbReference type="RuleBase" id="RU003616"/>
    </source>
</evidence>
<sequence length="172" mass="20332">MEEIKRMFEYIFSEKDSSDSGKCPEGKKERYRQNYCRQFPNKDEVRAHSFVPNSPINPETEWLETPHEYFFKLDLAGLKKHEVKLEIDDYNKVLCISRDFGAEREKITGHRSRLKRDKGTVYWRLVDTDNVRAEMDNGVLTVSVPKCVPMMKCEYRKHKARLVQIKSKNSGH</sequence>
<evidence type="ECO:0000256" key="1">
    <source>
        <dbReference type="ARBA" id="ARBA00023016"/>
    </source>
</evidence>
<dbReference type="GO" id="GO:0042542">
    <property type="term" value="P:response to hydrogen peroxide"/>
    <property type="evidence" value="ECO:0000318"/>
    <property type="project" value="GO_Central"/>
</dbReference>
<proteinExistence type="inferred from homology"/>
<protein>
    <recommendedName>
        <fullName evidence="4">SHSP domain-containing protein</fullName>
    </recommendedName>
</protein>
<keyword evidence="6" id="KW-1185">Reference proteome</keyword>
<comment type="similarity">
    <text evidence="2 3">Belongs to the small heat shock protein (HSP20) family.</text>
</comment>